<dbReference type="PANTHER" id="PTHR24189:SF50">
    <property type="entry name" value="ANKYRIN REPEAT AND SOCS BOX PROTEIN 2"/>
    <property type="match status" value="1"/>
</dbReference>
<evidence type="ECO:0000256" key="1">
    <source>
        <dbReference type="ARBA" id="ARBA00022737"/>
    </source>
</evidence>
<dbReference type="AlphaFoldDB" id="A0A948W5B8"/>
<keyword evidence="1" id="KW-0677">Repeat</keyword>
<evidence type="ECO:0000313" key="5">
    <source>
        <dbReference type="Proteomes" id="UP000777784"/>
    </source>
</evidence>
<dbReference type="PROSITE" id="PS50297">
    <property type="entry name" value="ANK_REP_REGION"/>
    <property type="match status" value="6"/>
</dbReference>
<name>A0A948W5B8_UNCEI</name>
<gene>
    <name evidence="4" type="ORF">KJ970_00735</name>
</gene>
<accession>A0A948W5B8</accession>
<comment type="caution">
    <text evidence="4">The sequence shown here is derived from an EMBL/GenBank/DDBJ whole genome shotgun (WGS) entry which is preliminary data.</text>
</comment>
<evidence type="ECO:0000256" key="3">
    <source>
        <dbReference type="PROSITE-ProRule" id="PRU00023"/>
    </source>
</evidence>
<dbReference type="InterPro" id="IPR050745">
    <property type="entry name" value="Multifunctional_regulatory"/>
</dbReference>
<dbReference type="InterPro" id="IPR011659">
    <property type="entry name" value="WD40"/>
</dbReference>
<dbReference type="InterPro" id="IPR002110">
    <property type="entry name" value="Ankyrin_rpt"/>
</dbReference>
<keyword evidence="2 3" id="KW-0040">ANK repeat</keyword>
<proteinExistence type="predicted"/>
<feature type="repeat" description="ANK" evidence="3">
    <location>
        <begin position="221"/>
        <end position="253"/>
    </location>
</feature>
<dbReference type="SUPFAM" id="SSF48403">
    <property type="entry name" value="Ankyrin repeat"/>
    <property type="match status" value="1"/>
</dbReference>
<dbReference type="SMART" id="SM00248">
    <property type="entry name" value="ANK"/>
    <property type="match status" value="7"/>
</dbReference>
<dbReference type="Pfam" id="PF00023">
    <property type="entry name" value="Ank"/>
    <property type="match status" value="1"/>
</dbReference>
<dbReference type="PROSITE" id="PS50088">
    <property type="entry name" value="ANK_REPEAT"/>
    <property type="match status" value="6"/>
</dbReference>
<dbReference type="Pfam" id="PF07676">
    <property type="entry name" value="PD40"/>
    <property type="match status" value="2"/>
</dbReference>
<dbReference type="PRINTS" id="PR01415">
    <property type="entry name" value="ANKYRIN"/>
</dbReference>
<organism evidence="4 5">
    <name type="scientific">Eiseniibacteriota bacterium</name>
    <dbReference type="NCBI Taxonomy" id="2212470"/>
    <lineage>
        <taxon>Bacteria</taxon>
        <taxon>Candidatus Eiseniibacteriota</taxon>
    </lineage>
</organism>
<dbReference type="SUPFAM" id="SSF82171">
    <property type="entry name" value="DPP6 N-terminal domain-like"/>
    <property type="match status" value="1"/>
</dbReference>
<evidence type="ECO:0000313" key="4">
    <source>
        <dbReference type="EMBL" id="MBU2689426.1"/>
    </source>
</evidence>
<feature type="repeat" description="ANK" evidence="3">
    <location>
        <begin position="88"/>
        <end position="120"/>
    </location>
</feature>
<dbReference type="Pfam" id="PF12796">
    <property type="entry name" value="Ank_2"/>
    <property type="match status" value="2"/>
</dbReference>
<dbReference type="Gene3D" id="2.120.10.30">
    <property type="entry name" value="TolB, C-terminal domain"/>
    <property type="match status" value="1"/>
</dbReference>
<protein>
    <submittedName>
        <fullName evidence="4">Ankyrin repeat domain-containing protein</fullName>
    </submittedName>
</protein>
<sequence length="572" mass="62342">MYRLWIIGFFILTAVSRPAPSQAEDIFEAAAEGDLYQITWLLAGDPDLVNAKDEDGRTPLHWACMQDQNKIIGHLVSEGADVNHADHSGLIPLDIAASRGNTPAVDLLLNKKSEINHGAETGWTPLNYAVRNGHADVVGLLISKGANPELRMEDGMRSLHLAVRGGERTEAVLEVLIRSGVELNTKTTNGTTALHMACISSEKAVELLVRGGADPNIAKIYHVTPLHLEAAKGSAKGADILLAYGADINAVCFNGKTALDFAGDYGHSEVAELLRNRGADPDAGSFPVMNEKYPGQRRPGMIPEIFAPGIFITPFDVHGPLAFSPGGKEIFWSQNAQPIPSLWSMKLEQNQWTPPAIASFSSDSKEVIDSAPCFSPDGQRLYFRSNRSAAENAEDQKSHIWFVDRTPDGWSGAQLLDAPFNNSDWSIGGLSMSANGTLYFMAEKDLESRNSEIYRARWTDGRFAEAENLGPAVNSETYDLTPAIAPDESYLVFASIRPGGFGHAPELYISFRADDGGWTEAVHLDGAINQNGAWQPFISSDGQTFFFVNGRTGTGEYWWADARILEKYRAGK</sequence>
<dbReference type="PANTHER" id="PTHR24189">
    <property type="entry name" value="MYOTROPHIN"/>
    <property type="match status" value="1"/>
</dbReference>
<dbReference type="Proteomes" id="UP000777784">
    <property type="component" value="Unassembled WGS sequence"/>
</dbReference>
<feature type="repeat" description="ANK" evidence="3">
    <location>
        <begin position="55"/>
        <end position="87"/>
    </location>
</feature>
<feature type="repeat" description="ANK" evidence="3">
    <location>
        <begin position="254"/>
        <end position="286"/>
    </location>
</feature>
<dbReference type="Pfam" id="PF13637">
    <property type="entry name" value="Ank_4"/>
    <property type="match status" value="1"/>
</dbReference>
<dbReference type="Gene3D" id="1.25.40.20">
    <property type="entry name" value="Ankyrin repeat-containing domain"/>
    <property type="match status" value="2"/>
</dbReference>
<dbReference type="InterPro" id="IPR036770">
    <property type="entry name" value="Ankyrin_rpt-contain_sf"/>
</dbReference>
<dbReference type="EMBL" id="JAHJDP010000004">
    <property type="protein sequence ID" value="MBU2689426.1"/>
    <property type="molecule type" value="Genomic_DNA"/>
</dbReference>
<reference evidence="4" key="1">
    <citation type="submission" date="2021-05" db="EMBL/GenBank/DDBJ databases">
        <title>Energy efficiency and biological interactions define the core microbiome of deep oligotrophic groundwater.</title>
        <authorList>
            <person name="Mehrshad M."/>
            <person name="Lopez-Fernandez M."/>
            <person name="Bell E."/>
            <person name="Bernier-Latmani R."/>
            <person name="Bertilsson S."/>
            <person name="Dopson M."/>
        </authorList>
    </citation>
    <scope>NUCLEOTIDE SEQUENCE</scope>
    <source>
        <strain evidence="4">Modern_marine.mb.64</strain>
    </source>
</reference>
<dbReference type="InterPro" id="IPR011042">
    <property type="entry name" value="6-blade_b-propeller_TolB-like"/>
</dbReference>
<feature type="repeat" description="ANK" evidence="3">
    <location>
        <begin position="154"/>
        <end position="188"/>
    </location>
</feature>
<feature type="repeat" description="ANK" evidence="3">
    <location>
        <begin position="121"/>
        <end position="153"/>
    </location>
</feature>
<evidence type="ECO:0000256" key="2">
    <source>
        <dbReference type="ARBA" id="ARBA00023043"/>
    </source>
</evidence>